<protein>
    <submittedName>
        <fullName evidence="1">Uncharacterized protein</fullName>
    </submittedName>
</protein>
<name>A0A371FAI8_MUCPR</name>
<feature type="non-terminal residue" evidence="1">
    <location>
        <position position="1"/>
    </location>
</feature>
<evidence type="ECO:0000313" key="2">
    <source>
        <dbReference type="Proteomes" id="UP000257109"/>
    </source>
</evidence>
<dbReference type="Proteomes" id="UP000257109">
    <property type="component" value="Unassembled WGS sequence"/>
</dbReference>
<reference evidence="1" key="1">
    <citation type="submission" date="2018-05" db="EMBL/GenBank/DDBJ databases">
        <title>Draft genome of Mucuna pruriens seed.</title>
        <authorList>
            <person name="Nnadi N.E."/>
            <person name="Vos R."/>
            <person name="Hasami M.H."/>
            <person name="Devisetty U.K."/>
            <person name="Aguiy J.C."/>
        </authorList>
    </citation>
    <scope>NUCLEOTIDE SEQUENCE [LARGE SCALE GENOMIC DNA]</scope>
    <source>
        <strain evidence="1">JCA_2017</strain>
    </source>
</reference>
<keyword evidence="2" id="KW-1185">Reference proteome</keyword>
<sequence>MKHDNQMYCTRRLYPPPPVINVAPLARKTSSETISAAAQLTSLTNPWDRRKRNTKALGTTLFSKLNAISTGCLARNRESQPNWLTQNSIMAPIFLSDASMHHGFLINVETTTSSDQPHFLYNSTFLSHNVFLTSLARSATKNNVLLGLKPNSLTSSTAVSKVEAVATSEEAQ</sequence>
<proteinExistence type="predicted"/>
<accession>A0A371FAI8</accession>
<comment type="caution">
    <text evidence="1">The sequence shown here is derived from an EMBL/GenBank/DDBJ whole genome shotgun (WGS) entry which is preliminary data.</text>
</comment>
<organism evidence="1 2">
    <name type="scientific">Mucuna pruriens</name>
    <name type="common">Velvet bean</name>
    <name type="synonym">Dolichos pruriens</name>
    <dbReference type="NCBI Taxonomy" id="157652"/>
    <lineage>
        <taxon>Eukaryota</taxon>
        <taxon>Viridiplantae</taxon>
        <taxon>Streptophyta</taxon>
        <taxon>Embryophyta</taxon>
        <taxon>Tracheophyta</taxon>
        <taxon>Spermatophyta</taxon>
        <taxon>Magnoliopsida</taxon>
        <taxon>eudicotyledons</taxon>
        <taxon>Gunneridae</taxon>
        <taxon>Pentapetalae</taxon>
        <taxon>rosids</taxon>
        <taxon>fabids</taxon>
        <taxon>Fabales</taxon>
        <taxon>Fabaceae</taxon>
        <taxon>Papilionoideae</taxon>
        <taxon>50 kb inversion clade</taxon>
        <taxon>NPAAA clade</taxon>
        <taxon>indigoferoid/millettioid clade</taxon>
        <taxon>Phaseoleae</taxon>
        <taxon>Mucuna</taxon>
    </lineage>
</organism>
<dbReference type="EMBL" id="QJKJ01009877">
    <property type="protein sequence ID" value="RDX75302.1"/>
    <property type="molecule type" value="Genomic_DNA"/>
</dbReference>
<dbReference type="AlphaFoldDB" id="A0A371FAI8"/>
<gene>
    <name evidence="1" type="ORF">CR513_44823</name>
</gene>
<evidence type="ECO:0000313" key="1">
    <source>
        <dbReference type="EMBL" id="RDX75302.1"/>
    </source>
</evidence>